<evidence type="ECO:0000256" key="4">
    <source>
        <dbReference type="ARBA" id="ARBA00022538"/>
    </source>
</evidence>
<keyword evidence="7" id="KW-0630">Potassium</keyword>
<dbReference type="Proteomes" id="UP000287188">
    <property type="component" value="Unassembled WGS sequence"/>
</dbReference>
<feature type="transmembrane region" description="Helical" evidence="13">
    <location>
        <begin position="50"/>
        <end position="73"/>
    </location>
</feature>
<dbReference type="Pfam" id="PF06736">
    <property type="entry name" value="TMEM175"/>
    <property type="match status" value="1"/>
</dbReference>
<dbReference type="RefSeq" id="WP_126556403.1">
    <property type="nucleotide sequence ID" value="NZ_BIFS01000002.1"/>
</dbReference>
<evidence type="ECO:0000256" key="7">
    <source>
        <dbReference type="ARBA" id="ARBA00022958"/>
    </source>
</evidence>
<comment type="subcellular location">
    <subcellularLocation>
        <location evidence="1">Membrane</location>
        <topology evidence="1">Multi-pass membrane protein</topology>
    </subcellularLocation>
</comment>
<evidence type="ECO:0000256" key="12">
    <source>
        <dbReference type="ARBA" id="ARBA00034430"/>
    </source>
</evidence>
<dbReference type="GO" id="GO:0015252">
    <property type="term" value="F:proton channel activity"/>
    <property type="evidence" value="ECO:0007669"/>
    <property type="project" value="InterPro"/>
</dbReference>
<feature type="transmembrane region" description="Helical" evidence="13">
    <location>
        <begin position="117"/>
        <end position="139"/>
    </location>
</feature>
<keyword evidence="6" id="KW-0631">Potassium channel</keyword>
<dbReference type="AlphaFoldDB" id="A0A402AUW7"/>
<sequence>MDEKDTNRLEAFSDGVFAVAITLLVLDIKFNPFDAKGVLWNDSALWGEIFSQWPTLLAFVTSFFTIGVMWLNHHRVFKHIKHSDTMLLFLNILLLMIIVFIPVPTSLLAEYVIHPDYHAAAILYSATFLAMATCFNIIWRYASYKGRLLGTNVDVAGVNKISRQYVFGPLVYVVALGIAWFNTPLTIVFSLLLAIFFALPDISFRRRGGDQDSIKDEEPAEEMV</sequence>
<dbReference type="PANTHER" id="PTHR31462:SF5">
    <property type="entry name" value="ENDOSOMAL_LYSOSOMAL PROTON CHANNEL TMEM175"/>
    <property type="match status" value="1"/>
</dbReference>
<keyword evidence="9" id="KW-0406">Ion transport</keyword>
<evidence type="ECO:0000313" key="14">
    <source>
        <dbReference type="EMBL" id="GCE22916.1"/>
    </source>
</evidence>
<evidence type="ECO:0000256" key="5">
    <source>
        <dbReference type="ARBA" id="ARBA00022692"/>
    </source>
</evidence>
<reference evidence="15" key="1">
    <citation type="submission" date="2018-12" db="EMBL/GenBank/DDBJ databases">
        <title>Tengunoibacter tsumagoiensis gen. nov., sp. nov., Dictyobacter kobayashii sp. nov., D. alpinus sp. nov., and D. joshuensis sp. nov. and description of Dictyobacteraceae fam. nov. within the order Ktedonobacterales isolated from Tengu-no-mugimeshi.</title>
        <authorList>
            <person name="Wang C.M."/>
            <person name="Zheng Y."/>
            <person name="Sakai Y."/>
            <person name="Toyoda A."/>
            <person name="Minakuchi Y."/>
            <person name="Abe K."/>
            <person name="Yokota A."/>
            <person name="Yabe S."/>
        </authorList>
    </citation>
    <scope>NUCLEOTIDE SEQUENCE [LARGE SCALE GENOMIC DNA]</scope>
    <source>
        <strain evidence="15">Uno11</strain>
    </source>
</reference>
<evidence type="ECO:0000256" key="2">
    <source>
        <dbReference type="ARBA" id="ARBA00006920"/>
    </source>
</evidence>
<dbReference type="PANTHER" id="PTHR31462">
    <property type="entry name" value="ENDOSOMAL/LYSOSOMAL POTASSIUM CHANNEL TMEM175"/>
    <property type="match status" value="1"/>
</dbReference>
<keyword evidence="10 13" id="KW-0472">Membrane</keyword>
<evidence type="ECO:0000256" key="11">
    <source>
        <dbReference type="ARBA" id="ARBA00023303"/>
    </source>
</evidence>
<comment type="catalytic activity">
    <reaction evidence="12">
        <text>K(+)(in) = K(+)(out)</text>
        <dbReference type="Rhea" id="RHEA:29463"/>
        <dbReference type="ChEBI" id="CHEBI:29103"/>
    </reaction>
</comment>
<comment type="similarity">
    <text evidence="2">Belongs to the TMEM175 family.</text>
</comment>
<evidence type="ECO:0000256" key="13">
    <source>
        <dbReference type="SAM" id="Phobius"/>
    </source>
</evidence>
<comment type="caution">
    <text evidence="14">The sequence shown here is derived from an EMBL/GenBank/DDBJ whole genome shotgun (WGS) entry which is preliminary data.</text>
</comment>
<evidence type="ECO:0000256" key="3">
    <source>
        <dbReference type="ARBA" id="ARBA00022448"/>
    </source>
</evidence>
<dbReference type="GO" id="GO:0016020">
    <property type="term" value="C:membrane"/>
    <property type="evidence" value="ECO:0007669"/>
    <property type="project" value="UniProtKB-SubCell"/>
</dbReference>
<gene>
    <name evidence="14" type="ORF">KDK_67160</name>
</gene>
<organism evidence="14 15">
    <name type="scientific">Dictyobacter kobayashii</name>
    <dbReference type="NCBI Taxonomy" id="2014872"/>
    <lineage>
        <taxon>Bacteria</taxon>
        <taxon>Bacillati</taxon>
        <taxon>Chloroflexota</taxon>
        <taxon>Ktedonobacteria</taxon>
        <taxon>Ktedonobacterales</taxon>
        <taxon>Dictyobacteraceae</taxon>
        <taxon>Dictyobacter</taxon>
    </lineage>
</organism>
<evidence type="ECO:0000256" key="10">
    <source>
        <dbReference type="ARBA" id="ARBA00023136"/>
    </source>
</evidence>
<feature type="transmembrane region" description="Helical" evidence="13">
    <location>
        <begin position="165"/>
        <end position="181"/>
    </location>
</feature>
<keyword evidence="4" id="KW-0633">Potassium transport</keyword>
<dbReference type="EMBL" id="BIFS01000002">
    <property type="protein sequence ID" value="GCE22916.1"/>
    <property type="molecule type" value="Genomic_DNA"/>
</dbReference>
<name>A0A402AUW7_9CHLR</name>
<dbReference type="OrthoDB" id="7626281at2"/>
<feature type="transmembrane region" description="Helical" evidence="13">
    <location>
        <begin position="85"/>
        <end position="105"/>
    </location>
</feature>
<dbReference type="GO" id="GO:0005267">
    <property type="term" value="F:potassium channel activity"/>
    <property type="evidence" value="ECO:0007669"/>
    <property type="project" value="UniProtKB-KW"/>
</dbReference>
<evidence type="ECO:0000256" key="6">
    <source>
        <dbReference type="ARBA" id="ARBA00022826"/>
    </source>
</evidence>
<dbReference type="InterPro" id="IPR010617">
    <property type="entry name" value="TMEM175-like"/>
</dbReference>
<keyword evidence="15" id="KW-1185">Reference proteome</keyword>
<feature type="transmembrane region" description="Helical" evidence="13">
    <location>
        <begin position="12"/>
        <end position="30"/>
    </location>
</feature>
<accession>A0A402AUW7</accession>
<keyword evidence="8 13" id="KW-1133">Transmembrane helix</keyword>
<proteinExistence type="inferred from homology"/>
<evidence type="ECO:0000313" key="15">
    <source>
        <dbReference type="Proteomes" id="UP000287188"/>
    </source>
</evidence>
<evidence type="ECO:0000256" key="8">
    <source>
        <dbReference type="ARBA" id="ARBA00022989"/>
    </source>
</evidence>
<evidence type="ECO:0000256" key="1">
    <source>
        <dbReference type="ARBA" id="ARBA00004141"/>
    </source>
</evidence>
<evidence type="ECO:0000256" key="9">
    <source>
        <dbReference type="ARBA" id="ARBA00023065"/>
    </source>
</evidence>
<protein>
    <submittedName>
        <fullName evidence="14">DUF1211 domain-containing membrane protein</fullName>
    </submittedName>
</protein>
<keyword evidence="5 13" id="KW-0812">Transmembrane</keyword>
<keyword evidence="11" id="KW-0407">Ion channel</keyword>
<keyword evidence="3" id="KW-0813">Transport</keyword>